<dbReference type="PANTHER" id="PTHR10412">
    <property type="entry name" value="MANNOSYL-OLIGOSACCHARIDE GLUCOSIDASE"/>
    <property type="match status" value="1"/>
</dbReference>
<name>W4LZ66_ENTF1</name>
<comment type="caution">
    <text evidence="5">The sequence shown here is derived from an EMBL/GenBank/DDBJ whole genome shotgun (WGS) entry which is preliminary data.</text>
</comment>
<proteinExistence type="inferred from homology"/>
<evidence type="ECO:0000259" key="4">
    <source>
        <dbReference type="Pfam" id="PF22422"/>
    </source>
</evidence>
<evidence type="ECO:0000256" key="3">
    <source>
        <dbReference type="ARBA" id="ARBA00023295"/>
    </source>
</evidence>
<dbReference type="GO" id="GO:0004573">
    <property type="term" value="F:Glc3Man9GlcNAc2 oligosaccharide glucosidase activity"/>
    <property type="evidence" value="ECO:0007669"/>
    <property type="project" value="InterPro"/>
</dbReference>
<dbReference type="InterPro" id="IPR004888">
    <property type="entry name" value="Glycoside_hydrolase_63"/>
</dbReference>
<dbReference type="SUPFAM" id="SSF48208">
    <property type="entry name" value="Six-hairpin glycosidases"/>
    <property type="match status" value="1"/>
</dbReference>
<organism evidence="5 6">
    <name type="scientific">Entotheonella factor</name>
    <dbReference type="NCBI Taxonomy" id="1429438"/>
    <lineage>
        <taxon>Bacteria</taxon>
        <taxon>Pseudomonadati</taxon>
        <taxon>Nitrospinota/Tectimicrobiota group</taxon>
        <taxon>Candidatus Tectimicrobiota</taxon>
        <taxon>Candidatus Entotheonellia</taxon>
        <taxon>Candidatus Entotheonellales</taxon>
        <taxon>Candidatus Entotheonellaceae</taxon>
        <taxon>Candidatus Entotheonella</taxon>
    </lineage>
</organism>
<sequence>MQSQLDAQAVSILNNNDRGGFTIPTARLYPYQWNWDSAFIALGLATIDRQRAWRELTMLIDGQTADGMIPSILFRNDNPDYFPGPSVWQTTASSLPTTGISQPPVLASMILTLVRRDQAEGLGQARLLFDAVLNWHRWYHRCRTPVGCPVVCTVHPWETGRDNSPDWALGLSSMQIDPDIGPYQRKDIEHADPSQRPSQEEYDKYLTIVKFGRDHNWDQATLTNQGPFLMADPGIHFILLRADRDLLELATLLHRFDAVPEIETWIETAIAGTDYLWNDRLKAFCARDVRSGQFANGFSNASPLCFYAGVGSEGQQRQTLDHLKRIRGLTKFGHPSWDPQAPRFDSQRYWCGPIWPQMNYLIATGLNEQGETELAARLRLDLRQLIELSGFYECFDPLTGSGCIGRDFSWTAALWLAWASPAAGAFEAVSGEDEGFAS</sequence>
<dbReference type="AlphaFoldDB" id="W4LZ66"/>
<protein>
    <recommendedName>
        <fullName evidence="4">Mannosylglycerate hydrolase MGH1-like glycoside hydrolase domain-containing protein</fullName>
    </recommendedName>
</protein>
<keyword evidence="2" id="KW-0378">Hydrolase</keyword>
<dbReference type="PANTHER" id="PTHR10412:SF11">
    <property type="entry name" value="MANNOSYL-OLIGOSACCHARIDE GLUCOSIDASE"/>
    <property type="match status" value="1"/>
</dbReference>
<accession>W4LZ66</accession>
<dbReference type="InterPro" id="IPR008928">
    <property type="entry name" value="6-hairpin_glycosidase_sf"/>
</dbReference>
<dbReference type="Pfam" id="PF22422">
    <property type="entry name" value="MGH1-like_GH"/>
    <property type="match status" value="1"/>
</dbReference>
<reference evidence="5 6" key="1">
    <citation type="journal article" date="2014" name="Nature">
        <title>An environmental bacterial taxon with a large and distinct metabolic repertoire.</title>
        <authorList>
            <person name="Wilson M.C."/>
            <person name="Mori T."/>
            <person name="Ruckert C."/>
            <person name="Uria A.R."/>
            <person name="Helf M.J."/>
            <person name="Takada K."/>
            <person name="Gernert C."/>
            <person name="Steffens U.A."/>
            <person name="Heycke N."/>
            <person name="Schmitt S."/>
            <person name="Rinke C."/>
            <person name="Helfrich E.J."/>
            <person name="Brachmann A.O."/>
            <person name="Gurgui C."/>
            <person name="Wakimoto T."/>
            <person name="Kracht M."/>
            <person name="Crusemann M."/>
            <person name="Hentschel U."/>
            <person name="Abe I."/>
            <person name="Matsunaga S."/>
            <person name="Kalinowski J."/>
            <person name="Takeyama H."/>
            <person name="Piel J."/>
        </authorList>
    </citation>
    <scope>NUCLEOTIDE SEQUENCE [LARGE SCALE GENOMIC DNA]</scope>
    <source>
        <strain evidence="6">TSY1</strain>
    </source>
</reference>
<keyword evidence="6" id="KW-1185">Reference proteome</keyword>
<dbReference type="HOGENOM" id="CLU_015270_1_0_7"/>
<dbReference type="PATRIC" id="fig|1429438.4.peg.706"/>
<evidence type="ECO:0000256" key="1">
    <source>
        <dbReference type="ARBA" id="ARBA00010833"/>
    </source>
</evidence>
<evidence type="ECO:0000313" key="6">
    <source>
        <dbReference type="Proteomes" id="UP000019141"/>
    </source>
</evidence>
<dbReference type="EMBL" id="AZHW01000116">
    <property type="protein sequence ID" value="ETX02672.1"/>
    <property type="molecule type" value="Genomic_DNA"/>
</dbReference>
<evidence type="ECO:0000313" key="5">
    <source>
        <dbReference type="EMBL" id="ETX02672.1"/>
    </source>
</evidence>
<dbReference type="Proteomes" id="UP000019141">
    <property type="component" value="Unassembled WGS sequence"/>
</dbReference>
<dbReference type="InterPro" id="IPR012341">
    <property type="entry name" value="6hp_glycosidase-like_sf"/>
</dbReference>
<gene>
    <name evidence="5" type="ORF">ETSY1_02705</name>
</gene>
<dbReference type="Gene3D" id="1.50.10.10">
    <property type="match status" value="1"/>
</dbReference>
<evidence type="ECO:0000256" key="2">
    <source>
        <dbReference type="ARBA" id="ARBA00022801"/>
    </source>
</evidence>
<dbReference type="InterPro" id="IPR054491">
    <property type="entry name" value="MGH1-like_GH"/>
</dbReference>
<comment type="similarity">
    <text evidence="1">Belongs to the glycosyl hydrolase 63 family.</text>
</comment>
<dbReference type="GO" id="GO:0009311">
    <property type="term" value="P:oligosaccharide metabolic process"/>
    <property type="evidence" value="ECO:0007669"/>
    <property type="project" value="InterPro"/>
</dbReference>
<feature type="domain" description="Mannosylglycerate hydrolase MGH1-like glycoside hydrolase" evidence="4">
    <location>
        <begin position="29"/>
        <end position="411"/>
    </location>
</feature>
<dbReference type="GO" id="GO:0006487">
    <property type="term" value="P:protein N-linked glycosylation"/>
    <property type="evidence" value="ECO:0007669"/>
    <property type="project" value="TreeGrafter"/>
</dbReference>
<keyword evidence="3" id="KW-0326">Glycosidase</keyword>